<keyword evidence="2 3" id="KW-0786">Thiamine pyrophosphate</keyword>
<dbReference type="Gene3D" id="3.40.50.1220">
    <property type="entry name" value="TPP-binding domain"/>
    <property type="match status" value="1"/>
</dbReference>
<proteinExistence type="inferred from homology"/>
<dbReference type="Proteomes" id="UP000287547">
    <property type="component" value="Unassembled WGS sequence"/>
</dbReference>
<dbReference type="CDD" id="cd00568">
    <property type="entry name" value="TPP_enzymes"/>
    <property type="match status" value="1"/>
</dbReference>
<accession>A0A428ZN48</accession>
<dbReference type="GO" id="GO:0009099">
    <property type="term" value="P:L-valine biosynthetic process"/>
    <property type="evidence" value="ECO:0007669"/>
    <property type="project" value="TreeGrafter"/>
</dbReference>
<comment type="caution">
    <text evidence="7">The sequence shown here is derived from an EMBL/GenBank/DDBJ whole genome shotgun (WGS) entry which is preliminary data.</text>
</comment>
<dbReference type="RefSeq" id="WP_037252774.1">
    <property type="nucleotide sequence ID" value="NZ_QHKI01000003.1"/>
</dbReference>
<dbReference type="Pfam" id="PF00205">
    <property type="entry name" value="TPP_enzyme_M"/>
    <property type="match status" value="1"/>
</dbReference>
<dbReference type="GO" id="GO:0000287">
    <property type="term" value="F:magnesium ion binding"/>
    <property type="evidence" value="ECO:0007669"/>
    <property type="project" value="InterPro"/>
</dbReference>
<dbReference type="GO" id="GO:0003984">
    <property type="term" value="F:acetolactate synthase activity"/>
    <property type="evidence" value="ECO:0007669"/>
    <property type="project" value="TreeGrafter"/>
</dbReference>
<dbReference type="InterPro" id="IPR045229">
    <property type="entry name" value="TPP_enz"/>
</dbReference>
<evidence type="ECO:0000259" key="6">
    <source>
        <dbReference type="Pfam" id="PF02776"/>
    </source>
</evidence>
<name>A0A428ZN48_KIBAR</name>
<evidence type="ECO:0000259" key="5">
    <source>
        <dbReference type="Pfam" id="PF02775"/>
    </source>
</evidence>
<evidence type="ECO:0000256" key="3">
    <source>
        <dbReference type="RuleBase" id="RU362132"/>
    </source>
</evidence>
<dbReference type="GO" id="GO:0030976">
    <property type="term" value="F:thiamine pyrophosphate binding"/>
    <property type="evidence" value="ECO:0007669"/>
    <property type="project" value="InterPro"/>
</dbReference>
<dbReference type="InterPro" id="IPR012001">
    <property type="entry name" value="Thiamin_PyroP_enz_TPP-bd_dom"/>
</dbReference>
<feature type="domain" description="Thiamine pyrophosphate enzyme TPP-binding" evidence="5">
    <location>
        <begin position="379"/>
        <end position="511"/>
    </location>
</feature>
<dbReference type="GO" id="GO:0009097">
    <property type="term" value="P:isoleucine biosynthetic process"/>
    <property type="evidence" value="ECO:0007669"/>
    <property type="project" value="TreeGrafter"/>
</dbReference>
<evidence type="ECO:0000313" key="7">
    <source>
        <dbReference type="EMBL" id="RSM89463.1"/>
    </source>
</evidence>
<dbReference type="GO" id="GO:0050660">
    <property type="term" value="F:flavin adenine dinucleotide binding"/>
    <property type="evidence" value="ECO:0007669"/>
    <property type="project" value="TreeGrafter"/>
</dbReference>
<dbReference type="InterPro" id="IPR012000">
    <property type="entry name" value="Thiamin_PyroP_enz_cen_dom"/>
</dbReference>
<evidence type="ECO:0000313" key="8">
    <source>
        <dbReference type="Proteomes" id="UP000287547"/>
    </source>
</evidence>
<dbReference type="InterPro" id="IPR029061">
    <property type="entry name" value="THDP-binding"/>
</dbReference>
<evidence type="ECO:0000256" key="1">
    <source>
        <dbReference type="ARBA" id="ARBA00007812"/>
    </source>
</evidence>
<dbReference type="CDD" id="cd07035">
    <property type="entry name" value="TPP_PYR_POX_like"/>
    <property type="match status" value="1"/>
</dbReference>
<dbReference type="InterPro" id="IPR029035">
    <property type="entry name" value="DHS-like_NAD/FAD-binding_dom"/>
</dbReference>
<dbReference type="PANTHER" id="PTHR18968">
    <property type="entry name" value="THIAMINE PYROPHOSPHATE ENZYMES"/>
    <property type="match status" value="1"/>
</dbReference>
<dbReference type="SUPFAM" id="SSF52518">
    <property type="entry name" value="Thiamin diphosphate-binding fold (THDP-binding)"/>
    <property type="match status" value="2"/>
</dbReference>
<dbReference type="Gene3D" id="3.40.50.970">
    <property type="match status" value="2"/>
</dbReference>
<dbReference type="PANTHER" id="PTHR18968:SF13">
    <property type="entry name" value="ACETOLACTATE SYNTHASE CATALYTIC SUBUNIT, MITOCHONDRIAL"/>
    <property type="match status" value="1"/>
</dbReference>
<feature type="domain" description="Thiamine pyrophosphate enzyme central" evidence="4">
    <location>
        <begin position="188"/>
        <end position="316"/>
    </location>
</feature>
<evidence type="ECO:0000259" key="4">
    <source>
        <dbReference type="Pfam" id="PF00205"/>
    </source>
</evidence>
<dbReference type="InterPro" id="IPR011766">
    <property type="entry name" value="TPP_enzyme_TPP-bd"/>
</dbReference>
<feature type="domain" description="Thiamine pyrophosphate enzyme N-terminal TPP-binding" evidence="6">
    <location>
        <begin position="5"/>
        <end position="117"/>
    </location>
</feature>
<dbReference type="Pfam" id="PF02776">
    <property type="entry name" value="TPP_enzyme_N"/>
    <property type="match status" value="1"/>
</dbReference>
<gene>
    <name evidence="7" type="ORF">DMH04_05535</name>
</gene>
<sequence>MPRLSGGEALVRSLAEHDVEVVFGIPGTHNLGIYAHLGIQHVSPRHEQGAGFAADGYARATGKPGVCITTSGPGILNAATAAAQAYSDSVPMLLISPGPPVDHPGRWVGMLHEVRDQSGAMEAVTAGSHRVHSVEEISLAVAQAFAEMSSGRPRPRHLEIPYDLLDAIADTQIVAPIAVSPPVADPTAAATVLRGAQRPGIIVGGGARGAATELMALATRLAAPVLSTANGKGILPEDHEYALGAGLHHPAAAEFVAECDVVLAVGTELAPADLWNGPFTFTGKLIRIDIDPAQVVTNAQPDIPLVGDAARTLAAITAMVAPRADLERAAKWRARIATEAAAEGAAWSPLVDALSETLGRDGILAGDSATACYYGAYSNLPRYVPGSFLYPTGLGTLGYGLPAAIGAKLGRKTARVAALHGDGGFMFTAPELAAAAALGLPIAVIVVDNGGYGEIRREMVARGDNPVAVDLPSPDFAALARSLGCHGITQPDDLPGALRKAFDADRPTLIHLLETDA</sequence>
<dbReference type="Pfam" id="PF02775">
    <property type="entry name" value="TPP_enzyme_C"/>
    <property type="match status" value="1"/>
</dbReference>
<protein>
    <submittedName>
        <fullName evidence="7">Acetolactate synthase</fullName>
    </submittedName>
</protein>
<dbReference type="OrthoDB" id="4494979at2"/>
<dbReference type="GO" id="GO:0005948">
    <property type="term" value="C:acetolactate synthase complex"/>
    <property type="evidence" value="ECO:0007669"/>
    <property type="project" value="TreeGrafter"/>
</dbReference>
<dbReference type="AlphaFoldDB" id="A0A428ZN48"/>
<dbReference type="FunFam" id="3.40.50.970:FF:000007">
    <property type="entry name" value="Acetolactate synthase"/>
    <property type="match status" value="1"/>
</dbReference>
<comment type="similarity">
    <text evidence="1 3">Belongs to the TPP enzyme family.</text>
</comment>
<dbReference type="SUPFAM" id="SSF52467">
    <property type="entry name" value="DHS-like NAD/FAD-binding domain"/>
    <property type="match status" value="1"/>
</dbReference>
<reference evidence="7 8" key="1">
    <citation type="submission" date="2018-05" db="EMBL/GenBank/DDBJ databases">
        <title>Evolution of GPA BGCs.</title>
        <authorList>
            <person name="Waglechner N."/>
            <person name="Wright G.D."/>
        </authorList>
    </citation>
    <scope>NUCLEOTIDE SEQUENCE [LARGE SCALE GENOMIC DNA]</scope>
    <source>
        <strain evidence="7 8">A82846</strain>
    </source>
</reference>
<evidence type="ECO:0000256" key="2">
    <source>
        <dbReference type="ARBA" id="ARBA00023052"/>
    </source>
</evidence>
<dbReference type="EMBL" id="QHKI01000003">
    <property type="protein sequence ID" value="RSM89463.1"/>
    <property type="molecule type" value="Genomic_DNA"/>
</dbReference>
<organism evidence="7 8">
    <name type="scientific">Kibdelosporangium aridum</name>
    <dbReference type="NCBI Taxonomy" id="2030"/>
    <lineage>
        <taxon>Bacteria</taxon>
        <taxon>Bacillati</taxon>
        <taxon>Actinomycetota</taxon>
        <taxon>Actinomycetes</taxon>
        <taxon>Pseudonocardiales</taxon>
        <taxon>Pseudonocardiaceae</taxon>
        <taxon>Kibdelosporangium</taxon>
    </lineage>
</organism>